<dbReference type="GO" id="GO:0005524">
    <property type="term" value="F:ATP binding"/>
    <property type="evidence" value="ECO:0007669"/>
    <property type="project" value="UniProtKB-KW"/>
</dbReference>
<keyword evidence="6" id="KW-0472">Membrane</keyword>
<evidence type="ECO:0000259" key="8">
    <source>
        <dbReference type="PROSITE" id="PS50110"/>
    </source>
</evidence>
<organism evidence="9 10">
    <name type="scientific">Moritella yayanosii</name>
    <dbReference type="NCBI Taxonomy" id="69539"/>
    <lineage>
        <taxon>Bacteria</taxon>
        <taxon>Pseudomonadati</taxon>
        <taxon>Pseudomonadota</taxon>
        <taxon>Gammaproteobacteria</taxon>
        <taxon>Alteromonadales</taxon>
        <taxon>Moritellaceae</taxon>
        <taxon>Moritella</taxon>
    </lineage>
</organism>
<gene>
    <name evidence="9" type="ORF">MORIYA_2763</name>
</gene>
<keyword evidence="9" id="KW-0067">ATP-binding</keyword>
<feature type="domain" description="Response regulatory" evidence="8">
    <location>
        <begin position="402"/>
        <end position="517"/>
    </location>
</feature>
<accession>A0A330LTD0</accession>
<keyword evidence="3" id="KW-0597">Phosphoprotein</keyword>
<dbReference type="AlphaFoldDB" id="A0A330LTD0"/>
<dbReference type="PANTHER" id="PTHR45339:SF1">
    <property type="entry name" value="HYBRID SIGNAL TRANSDUCTION HISTIDINE KINASE J"/>
    <property type="match status" value="1"/>
</dbReference>
<dbReference type="Gene3D" id="3.30.565.10">
    <property type="entry name" value="Histidine kinase-like ATPase, C-terminal domain"/>
    <property type="match status" value="1"/>
</dbReference>
<dbReference type="CDD" id="cd17546">
    <property type="entry name" value="REC_hyHK_CKI1_RcsC-like"/>
    <property type="match status" value="1"/>
</dbReference>
<name>A0A330LTD0_9GAMM</name>
<evidence type="ECO:0000313" key="9">
    <source>
        <dbReference type="EMBL" id="SQD79231.1"/>
    </source>
</evidence>
<feature type="transmembrane region" description="Helical" evidence="6">
    <location>
        <begin position="60"/>
        <end position="81"/>
    </location>
</feature>
<protein>
    <recommendedName>
        <fullName evidence="2">histidine kinase</fullName>
        <ecNumber evidence="2">2.7.13.3</ecNumber>
    </recommendedName>
</protein>
<dbReference type="SMART" id="SM00448">
    <property type="entry name" value="REC"/>
    <property type="match status" value="1"/>
</dbReference>
<evidence type="ECO:0000256" key="6">
    <source>
        <dbReference type="SAM" id="Phobius"/>
    </source>
</evidence>
<keyword evidence="9" id="KW-0418">Kinase</keyword>
<keyword evidence="4" id="KW-0902">Two-component regulatory system</keyword>
<dbReference type="Pfam" id="PF00512">
    <property type="entry name" value="HisKA"/>
    <property type="match status" value="1"/>
</dbReference>
<evidence type="ECO:0000256" key="4">
    <source>
        <dbReference type="ARBA" id="ARBA00023012"/>
    </source>
</evidence>
<feature type="domain" description="Histidine kinase" evidence="7">
    <location>
        <begin position="151"/>
        <end position="378"/>
    </location>
</feature>
<dbReference type="Gene3D" id="3.40.50.2300">
    <property type="match status" value="1"/>
</dbReference>
<proteinExistence type="predicted"/>
<dbReference type="SUPFAM" id="SSF52172">
    <property type="entry name" value="CheY-like"/>
    <property type="match status" value="1"/>
</dbReference>
<dbReference type="SMART" id="SM00387">
    <property type="entry name" value="HATPase_c"/>
    <property type="match status" value="1"/>
</dbReference>
<dbReference type="EC" id="2.7.13.3" evidence="2"/>
<keyword evidence="9" id="KW-0547">Nucleotide-binding</keyword>
<evidence type="ECO:0000259" key="7">
    <source>
        <dbReference type="PROSITE" id="PS50109"/>
    </source>
</evidence>
<dbReference type="GO" id="GO:0000155">
    <property type="term" value="F:phosphorelay sensor kinase activity"/>
    <property type="evidence" value="ECO:0007669"/>
    <property type="project" value="InterPro"/>
</dbReference>
<keyword evidence="6" id="KW-0812">Transmembrane</keyword>
<dbReference type="PROSITE" id="PS50109">
    <property type="entry name" value="HIS_KIN"/>
    <property type="match status" value="1"/>
</dbReference>
<sequence length="540" mass="60072">MRANKVDSGKVILQSSLFNKIRTLLLVMLAAVIAGIFITIEVLSQQAAPLHAELLTTLKINILLVVLPLLLVALVISKVVLQKLVSQPLAVLQQKCQAVTMHNGRHYEPFSSPYIELDGMVDLLNSQLQTMTEPKVNKLLLAKSKQQFVESLTNDIRTPMNSILGTAELLCEMPQGMKSMEYLKLMKHSANHMQMVLNDVADYAKIESGNLELGKVRFDLLAILDQVYTSLRPLISHNLRVRFSLNYNENLHRFYIGDPVRLQQVLVNLVANALKFTDRGFVELNVDCTNVDGTYDLDEMTELVFTISDTGIGIPATKLADLFDSKQQAYHHKSNNLPSGGLSLPTCSRLINLMQGCLQVDSTLGDGAQFKINLRLPRAYQLRTQHIVGSNDLAVDKLAGLKVLLVEDNKINQIVFQQTMMQLHMQVFTANTGLEALELISKYKFDIMYMQIPGTDGIATSKVLRSGSSDNNNTPIIALAEDTVKFDLVKCKHAEMQGCINKPISKQALIDETVRVLGFEMPLSDVVLPINKKIKTGSEE</sequence>
<dbReference type="SUPFAM" id="SSF47384">
    <property type="entry name" value="Homodimeric domain of signal transducing histidine kinase"/>
    <property type="match status" value="1"/>
</dbReference>
<dbReference type="SUPFAM" id="SSF55874">
    <property type="entry name" value="ATPase domain of HSP90 chaperone/DNA topoisomerase II/histidine kinase"/>
    <property type="match status" value="1"/>
</dbReference>
<evidence type="ECO:0000256" key="1">
    <source>
        <dbReference type="ARBA" id="ARBA00000085"/>
    </source>
</evidence>
<dbReference type="KEGG" id="mya:MORIYA_2763"/>
<dbReference type="InterPro" id="IPR036890">
    <property type="entry name" value="HATPase_C_sf"/>
</dbReference>
<dbReference type="PROSITE" id="PS50110">
    <property type="entry name" value="RESPONSE_REGULATORY"/>
    <property type="match status" value="1"/>
</dbReference>
<feature type="transmembrane region" description="Helical" evidence="6">
    <location>
        <begin position="21"/>
        <end position="40"/>
    </location>
</feature>
<dbReference type="InterPro" id="IPR036097">
    <property type="entry name" value="HisK_dim/P_sf"/>
</dbReference>
<dbReference type="PANTHER" id="PTHR45339">
    <property type="entry name" value="HYBRID SIGNAL TRANSDUCTION HISTIDINE KINASE J"/>
    <property type="match status" value="1"/>
</dbReference>
<evidence type="ECO:0000256" key="2">
    <source>
        <dbReference type="ARBA" id="ARBA00012438"/>
    </source>
</evidence>
<dbReference type="Pfam" id="PF02518">
    <property type="entry name" value="HATPase_c"/>
    <property type="match status" value="1"/>
</dbReference>
<keyword evidence="6" id="KW-1133">Transmembrane helix</keyword>
<keyword evidence="10" id="KW-1185">Reference proteome</keyword>
<dbReference type="Gene3D" id="1.10.287.130">
    <property type="match status" value="1"/>
</dbReference>
<dbReference type="SMART" id="SM00388">
    <property type="entry name" value="HisKA"/>
    <property type="match status" value="1"/>
</dbReference>
<reference evidence="10" key="1">
    <citation type="submission" date="2018-05" db="EMBL/GenBank/DDBJ databases">
        <authorList>
            <person name="Cea G.-C."/>
            <person name="William W."/>
        </authorList>
    </citation>
    <scope>NUCLEOTIDE SEQUENCE [LARGE SCALE GENOMIC DNA]</scope>
    <source>
        <strain evidence="10">DB21MT 5</strain>
    </source>
</reference>
<evidence type="ECO:0000256" key="3">
    <source>
        <dbReference type="ARBA" id="ARBA00022553"/>
    </source>
</evidence>
<evidence type="ECO:0000313" key="10">
    <source>
        <dbReference type="Proteomes" id="UP000250163"/>
    </source>
</evidence>
<dbReference type="PRINTS" id="PR00344">
    <property type="entry name" value="BCTRLSENSOR"/>
</dbReference>
<dbReference type="InterPro" id="IPR003594">
    <property type="entry name" value="HATPase_dom"/>
</dbReference>
<dbReference type="CDD" id="cd00082">
    <property type="entry name" value="HisKA"/>
    <property type="match status" value="1"/>
</dbReference>
<comment type="catalytic activity">
    <reaction evidence="1">
        <text>ATP + protein L-histidine = ADP + protein N-phospho-L-histidine.</text>
        <dbReference type="EC" id="2.7.13.3"/>
    </reaction>
</comment>
<dbReference type="InterPro" id="IPR004358">
    <property type="entry name" value="Sig_transdc_His_kin-like_C"/>
</dbReference>
<dbReference type="InterPro" id="IPR011006">
    <property type="entry name" value="CheY-like_superfamily"/>
</dbReference>
<dbReference type="Proteomes" id="UP000250163">
    <property type="component" value="Chromosome MORIYA"/>
</dbReference>
<dbReference type="InterPro" id="IPR001789">
    <property type="entry name" value="Sig_transdc_resp-reg_receiver"/>
</dbReference>
<dbReference type="InterPro" id="IPR005467">
    <property type="entry name" value="His_kinase_dom"/>
</dbReference>
<keyword evidence="9" id="KW-0808">Transferase</keyword>
<comment type="caution">
    <text evidence="5">Lacks conserved residue(s) required for the propagation of feature annotation.</text>
</comment>
<dbReference type="EMBL" id="LS483250">
    <property type="protein sequence ID" value="SQD79231.1"/>
    <property type="molecule type" value="Genomic_DNA"/>
</dbReference>
<dbReference type="Pfam" id="PF00072">
    <property type="entry name" value="Response_reg"/>
    <property type="match status" value="1"/>
</dbReference>
<dbReference type="InterPro" id="IPR003661">
    <property type="entry name" value="HisK_dim/P_dom"/>
</dbReference>
<evidence type="ECO:0000256" key="5">
    <source>
        <dbReference type="PROSITE-ProRule" id="PRU00169"/>
    </source>
</evidence>
<dbReference type="OrthoDB" id="9770795at2"/>
<dbReference type="RefSeq" id="WP_112715800.1">
    <property type="nucleotide sequence ID" value="NZ_LS483250.1"/>
</dbReference>